<evidence type="ECO:0000256" key="6">
    <source>
        <dbReference type="RuleBase" id="RU000716"/>
    </source>
</evidence>
<dbReference type="GO" id="GO:0006950">
    <property type="term" value="P:response to stress"/>
    <property type="evidence" value="ECO:0007669"/>
    <property type="project" value="UniProtKB-ARBA"/>
</dbReference>
<evidence type="ECO:0000256" key="4">
    <source>
        <dbReference type="ARBA" id="ARBA00023125"/>
    </source>
</evidence>
<dbReference type="SUPFAM" id="SSF88659">
    <property type="entry name" value="Sigma3 and sigma4 domains of RNA polymerase sigma factors"/>
    <property type="match status" value="1"/>
</dbReference>
<dbReference type="Gene3D" id="1.10.1740.10">
    <property type="match status" value="1"/>
</dbReference>
<organism evidence="9 10">
    <name type="scientific">Hydrogeniiclostridium mannosilyticum</name>
    <dbReference type="NCBI Taxonomy" id="2764322"/>
    <lineage>
        <taxon>Bacteria</taxon>
        <taxon>Bacillati</taxon>
        <taxon>Bacillota</taxon>
        <taxon>Clostridia</taxon>
        <taxon>Eubacteriales</taxon>
        <taxon>Acutalibacteraceae</taxon>
        <taxon>Hydrogeniiclostridium</taxon>
    </lineage>
</organism>
<proteinExistence type="inferred from homology"/>
<dbReference type="InterPro" id="IPR013325">
    <property type="entry name" value="RNA_pol_sigma_r2"/>
</dbReference>
<evidence type="ECO:0000256" key="1">
    <source>
        <dbReference type="ARBA" id="ARBA00010641"/>
    </source>
</evidence>
<dbReference type="EMBL" id="QLYR01000001">
    <property type="protein sequence ID" value="RAQ30259.1"/>
    <property type="molecule type" value="Genomic_DNA"/>
</dbReference>
<accession>A0A328UFX6</accession>
<feature type="domain" description="RNA polymerase sigma-70 region 2" evidence="7">
    <location>
        <begin position="22"/>
        <end position="86"/>
    </location>
</feature>
<dbReference type="CDD" id="cd06171">
    <property type="entry name" value="Sigma70_r4"/>
    <property type="match status" value="1"/>
</dbReference>
<comment type="similarity">
    <text evidence="1 6">Belongs to the sigma-70 factor family. ECF subfamily.</text>
</comment>
<dbReference type="InterPro" id="IPR036388">
    <property type="entry name" value="WH-like_DNA-bd_sf"/>
</dbReference>
<dbReference type="PANTHER" id="PTHR43133:SF8">
    <property type="entry name" value="RNA POLYMERASE SIGMA FACTOR HI_1459-RELATED"/>
    <property type="match status" value="1"/>
</dbReference>
<evidence type="ECO:0000313" key="10">
    <source>
        <dbReference type="Proteomes" id="UP000249377"/>
    </source>
</evidence>
<keyword evidence="4 6" id="KW-0238">DNA-binding</keyword>
<evidence type="ECO:0000256" key="3">
    <source>
        <dbReference type="ARBA" id="ARBA00023082"/>
    </source>
</evidence>
<dbReference type="Pfam" id="PF08281">
    <property type="entry name" value="Sigma70_r4_2"/>
    <property type="match status" value="1"/>
</dbReference>
<dbReference type="Proteomes" id="UP000249377">
    <property type="component" value="Unassembled WGS sequence"/>
</dbReference>
<sequence>MDYRQAVGLAKKGKEEGFQFLYENTYKNKYYLALKYLKNEQEAQDVLQEAYIKAFARLDQLEKPEAFPSWLGTIIGNLAKNKLQQKNPLLFSDVAVHTEDESFEYKIEDERTSYQPELAYSRQETQQLVHEMISALSEEQRVCILMYEIEGISIKEIAAALDCSVNTVKSRLSYGRKNLKKKAEELQKKGYRLYGCPALPLLLSLLRREESSLSADGLLEAAQSQAAQPILSHAGTGQVPGANTAAVSQKVLEGGKSVAAGMAKKGLLYTIAGKVTAAVVGVAVAGGVAGAAYYLGTQGDKPVSKPEMEVSSVISVSQVQVSQSPEEPQVLKLADEDYPGLIAGNLTKAEVEYVLSYGPAEISAQGLEQKDYVNALNALCQGPGGSGMGSADQKSLIESYGYDSRYRSVYSVTDINRLFLSFADYQFTEKNHGANEWNIQVEDEKLYFFPSTINFTAETKITAAEYTGEEMILYFTYDCSFYDMGQTKKTHASKKATLHPNAEGKFQIVRIEESEKKSEQETSLSSSVEGQSVDEVYAGVLDSIKNKESGYRFTNGLDYTGKIKYFYQDINQDGIKDLIVGAECSQDVFMKMDCKFYSCQKENGGYRLIEIPDSQLVTDLYLPQDGYGLLSLDLARMSGMYECNRISIENNVLNRTHLPAYSFQLGDSDEKNFREENPNVKWIDLV</sequence>
<reference evidence="9 10" key="1">
    <citation type="submission" date="2018-06" db="EMBL/GenBank/DDBJ databases">
        <title>Noncontiguous genome sequence of Ruminococcaceae bacterium ASD2818.</title>
        <authorList>
            <person name="Chaplin A.V."/>
            <person name="Sokolova S.R."/>
            <person name="Kochetkova T.O."/>
            <person name="Goltsov A.Y."/>
            <person name="Trofimov D.Y."/>
            <person name="Efimov B.A."/>
        </authorList>
    </citation>
    <scope>NUCLEOTIDE SEQUENCE [LARGE SCALE GENOMIC DNA]</scope>
    <source>
        <strain evidence="9 10">ASD2818</strain>
    </source>
</reference>
<evidence type="ECO:0000259" key="7">
    <source>
        <dbReference type="Pfam" id="PF04542"/>
    </source>
</evidence>
<dbReference type="InterPro" id="IPR000838">
    <property type="entry name" value="RNA_pol_sigma70_ECF_CS"/>
</dbReference>
<gene>
    <name evidence="9" type="ORF">DPQ25_01765</name>
</gene>
<dbReference type="Gene3D" id="1.10.10.10">
    <property type="entry name" value="Winged helix-like DNA-binding domain superfamily/Winged helix DNA-binding domain"/>
    <property type="match status" value="1"/>
</dbReference>
<keyword evidence="10" id="KW-1185">Reference proteome</keyword>
<evidence type="ECO:0000256" key="2">
    <source>
        <dbReference type="ARBA" id="ARBA00023015"/>
    </source>
</evidence>
<evidence type="ECO:0000256" key="5">
    <source>
        <dbReference type="ARBA" id="ARBA00023163"/>
    </source>
</evidence>
<keyword evidence="5 6" id="KW-0804">Transcription</keyword>
<dbReference type="GO" id="GO:0016987">
    <property type="term" value="F:sigma factor activity"/>
    <property type="evidence" value="ECO:0007669"/>
    <property type="project" value="UniProtKB-KW"/>
</dbReference>
<evidence type="ECO:0000313" key="9">
    <source>
        <dbReference type="EMBL" id="RAQ30259.1"/>
    </source>
</evidence>
<feature type="domain" description="RNA polymerase sigma factor 70 region 4 type 2" evidence="8">
    <location>
        <begin position="127"/>
        <end position="179"/>
    </location>
</feature>
<dbReference type="InterPro" id="IPR013249">
    <property type="entry name" value="RNA_pol_sigma70_r4_t2"/>
</dbReference>
<dbReference type="PANTHER" id="PTHR43133">
    <property type="entry name" value="RNA POLYMERASE ECF-TYPE SIGMA FACTO"/>
    <property type="match status" value="1"/>
</dbReference>
<dbReference type="InterPro" id="IPR014284">
    <property type="entry name" value="RNA_pol_sigma-70_dom"/>
</dbReference>
<name>A0A328UFX6_9FIRM</name>
<dbReference type="InterPro" id="IPR039425">
    <property type="entry name" value="RNA_pol_sigma-70-like"/>
</dbReference>
<dbReference type="GO" id="GO:0003677">
    <property type="term" value="F:DNA binding"/>
    <property type="evidence" value="ECO:0007669"/>
    <property type="project" value="UniProtKB-KW"/>
</dbReference>
<dbReference type="AlphaFoldDB" id="A0A328UFX6"/>
<dbReference type="GO" id="GO:0006352">
    <property type="term" value="P:DNA-templated transcription initiation"/>
    <property type="evidence" value="ECO:0007669"/>
    <property type="project" value="InterPro"/>
</dbReference>
<dbReference type="Pfam" id="PF04542">
    <property type="entry name" value="Sigma70_r2"/>
    <property type="match status" value="1"/>
</dbReference>
<dbReference type="SUPFAM" id="SSF88946">
    <property type="entry name" value="Sigma2 domain of RNA polymerase sigma factors"/>
    <property type="match status" value="1"/>
</dbReference>
<keyword evidence="2 6" id="KW-0805">Transcription regulation</keyword>
<dbReference type="NCBIfam" id="TIGR02937">
    <property type="entry name" value="sigma70-ECF"/>
    <property type="match status" value="1"/>
</dbReference>
<comment type="caution">
    <text evidence="9">The sequence shown here is derived from an EMBL/GenBank/DDBJ whole genome shotgun (WGS) entry which is preliminary data.</text>
</comment>
<dbReference type="InterPro" id="IPR007627">
    <property type="entry name" value="RNA_pol_sigma70_r2"/>
</dbReference>
<dbReference type="RefSeq" id="WP_112331456.1">
    <property type="nucleotide sequence ID" value="NZ_QLYR01000001.1"/>
</dbReference>
<dbReference type="InterPro" id="IPR013324">
    <property type="entry name" value="RNA_pol_sigma_r3/r4-like"/>
</dbReference>
<evidence type="ECO:0000259" key="8">
    <source>
        <dbReference type="Pfam" id="PF08281"/>
    </source>
</evidence>
<dbReference type="PROSITE" id="PS01063">
    <property type="entry name" value="SIGMA70_ECF"/>
    <property type="match status" value="1"/>
</dbReference>
<protein>
    <recommendedName>
        <fullName evidence="6">RNA polymerase sigma factor</fullName>
    </recommendedName>
</protein>
<keyword evidence="3 6" id="KW-0731">Sigma factor</keyword>